<dbReference type="EMBL" id="JAAIVJ010000004">
    <property type="protein sequence ID" value="NEY90364.1"/>
    <property type="molecule type" value="Genomic_DNA"/>
</dbReference>
<accession>A0A6M0QU69</accession>
<sequence>MTTAQKIIPFAPFAFRAWEEIDLAAIPRLRFVYSDFYAAGYLSVTFAAPKTGKSLLALCEAIDAVTGRGILTARPTGPIKVLYYNAEDDLAVLQARVAAVLHLWGIPQAEIVGRLYLESGVASQNPVVLIRGEKGEIVEPAFRCIEDLIRREGIAFAVFDPLQDLSHSPETNEAFRALGGRIRALASATGAAIGLVHHTRKASPGITPTLDDGRGGSALRGVARFNRLLLPMTEAEGVQAGIDDFRRFFRIGEAEANLAPPSSERNRWFEKLGVQIANGANIATIRPWTWPDHFAGVTVNDACKVRAAIAACDPAPRENVQATDWAGKVVAEVLGLDLGRKSDKARIAAMLKTWLETGVLARENLPIGTNRKSVSCITIGRNDPSERLE</sequence>
<dbReference type="Gene3D" id="3.40.50.300">
    <property type="entry name" value="P-loop containing nucleotide triphosphate hydrolases"/>
    <property type="match status" value="1"/>
</dbReference>
<reference evidence="1 2" key="1">
    <citation type="submission" date="2020-02" db="EMBL/GenBank/DDBJ databases">
        <authorList>
            <person name="Chen W.-M."/>
        </authorList>
    </citation>
    <scope>NUCLEOTIDE SEQUENCE [LARGE SCALE GENOMIC DNA]</scope>
    <source>
        <strain evidence="1 2">KMS-5</strain>
    </source>
</reference>
<protein>
    <submittedName>
        <fullName evidence="1">AAA family ATPase</fullName>
    </submittedName>
</protein>
<dbReference type="SUPFAM" id="SSF52540">
    <property type="entry name" value="P-loop containing nucleoside triphosphate hydrolases"/>
    <property type="match status" value="1"/>
</dbReference>
<dbReference type="Proteomes" id="UP000477782">
    <property type="component" value="Unassembled WGS sequence"/>
</dbReference>
<dbReference type="AlphaFoldDB" id="A0A6M0QU69"/>
<name>A0A6M0QU69_9RHOB</name>
<gene>
    <name evidence="1" type="ORF">G4Z14_08640</name>
</gene>
<evidence type="ECO:0000313" key="2">
    <source>
        <dbReference type="Proteomes" id="UP000477782"/>
    </source>
</evidence>
<proteinExistence type="predicted"/>
<dbReference type="RefSeq" id="WP_164624764.1">
    <property type="nucleotide sequence ID" value="NZ_JAAIVJ010000004.1"/>
</dbReference>
<evidence type="ECO:0000313" key="1">
    <source>
        <dbReference type="EMBL" id="NEY90364.1"/>
    </source>
</evidence>
<organism evidence="1 2">
    <name type="scientific">Tabrizicola oligotrophica</name>
    <dbReference type="NCBI Taxonomy" id="2710650"/>
    <lineage>
        <taxon>Bacteria</taxon>
        <taxon>Pseudomonadati</taxon>
        <taxon>Pseudomonadota</taxon>
        <taxon>Alphaproteobacteria</taxon>
        <taxon>Rhodobacterales</taxon>
        <taxon>Paracoccaceae</taxon>
        <taxon>Tabrizicola</taxon>
    </lineage>
</organism>
<keyword evidence="2" id="KW-1185">Reference proteome</keyword>
<dbReference type="Pfam" id="PF13481">
    <property type="entry name" value="AAA_25"/>
    <property type="match status" value="1"/>
</dbReference>
<dbReference type="InterPro" id="IPR027417">
    <property type="entry name" value="P-loop_NTPase"/>
</dbReference>
<comment type="caution">
    <text evidence="1">The sequence shown here is derived from an EMBL/GenBank/DDBJ whole genome shotgun (WGS) entry which is preliminary data.</text>
</comment>